<reference evidence="3 4" key="1">
    <citation type="journal article" date="2015" name="Nature">
        <title>rRNA introns, odd ribosomes, and small enigmatic genomes across a large radiation of phyla.</title>
        <authorList>
            <person name="Brown C.T."/>
            <person name="Hug L.A."/>
            <person name="Thomas B.C."/>
            <person name="Sharon I."/>
            <person name="Castelle C.J."/>
            <person name="Singh A."/>
            <person name="Wilkins M.J."/>
            <person name="Williams K.H."/>
            <person name="Banfield J.F."/>
        </authorList>
    </citation>
    <scope>NUCLEOTIDE SEQUENCE [LARGE SCALE GENOMIC DNA]</scope>
</reference>
<keyword evidence="1" id="KW-0175">Coiled coil</keyword>
<feature type="coiled-coil region" evidence="1">
    <location>
        <begin position="16"/>
        <end position="46"/>
    </location>
</feature>
<protein>
    <recommendedName>
        <fullName evidence="5">Myosin heavy chain</fullName>
    </recommendedName>
</protein>
<comment type="caution">
    <text evidence="3">The sequence shown here is derived from an EMBL/GenBank/DDBJ whole genome shotgun (WGS) entry which is preliminary data.</text>
</comment>
<organism evidence="3 4">
    <name type="scientific">Candidatus Uhrbacteria bacterium GW2011_GWA2_52_8d</name>
    <dbReference type="NCBI Taxonomy" id="1618979"/>
    <lineage>
        <taxon>Bacteria</taxon>
        <taxon>Candidatus Uhriibacteriota</taxon>
    </lineage>
</organism>
<dbReference type="EMBL" id="LCRH01000019">
    <property type="protein sequence ID" value="KKW32705.1"/>
    <property type="molecule type" value="Genomic_DNA"/>
</dbReference>
<sequence length="318" mass="36888">MLISHHMNQSISVLSKRTKQDILDEYEKLQEQLEDLRTVSQTVHSQPALELIEKAKTKTPQTIDQSFGEFQASLQTHLMEMRASLLDQTAALQDVQKAIELSRQQLELQRHIVIAADTLDLLVEDQTKRALAFEMEAEKRKHDLDEQITTRKKTWEREAEEYVYQQKLKQERDQVETAEREKTLSTREAAIRAQEQEFVQMKQIIEQHPKELELALEQREKDVVARVSQQFAHEKALLEKETSAQIRLLELTVKNLQDRLLSQDQQFDSLKQQAQEANEKAQTLAVKAIERPTTIVTPTNSSSTDQVPYHDRGQGRTN</sequence>
<gene>
    <name evidence="3" type="ORF">UY76_C0019G0015</name>
</gene>
<dbReference type="AlphaFoldDB" id="A0A0G1XPB3"/>
<feature type="coiled-coil region" evidence="1">
    <location>
        <begin position="239"/>
        <end position="291"/>
    </location>
</feature>
<proteinExistence type="predicted"/>
<evidence type="ECO:0000256" key="2">
    <source>
        <dbReference type="SAM" id="MobiDB-lite"/>
    </source>
</evidence>
<evidence type="ECO:0008006" key="5">
    <source>
        <dbReference type="Google" id="ProtNLM"/>
    </source>
</evidence>
<dbReference type="InterPro" id="IPR024930">
    <property type="entry name" value="Skp_dom_sf"/>
</dbReference>
<evidence type="ECO:0000313" key="4">
    <source>
        <dbReference type="Proteomes" id="UP000034054"/>
    </source>
</evidence>
<dbReference type="Proteomes" id="UP000034054">
    <property type="component" value="Unassembled WGS sequence"/>
</dbReference>
<feature type="compositionally biased region" description="Basic and acidic residues" evidence="2">
    <location>
        <begin position="308"/>
        <end position="318"/>
    </location>
</feature>
<feature type="region of interest" description="Disordered" evidence="2">
    <location>
        <begin position="292"/>
        <end position="318"/>
    </location>
</feature>
<evidence type="ECO:0000256" key="1">
    <source>
        <dbReference type="SAM" id="Coils"/>
    </source>
</evidence>
<dbReference type="SUPFAM" id="SSF111384">
    <property type="entry name" value="OmpH-like"/>
    <property type="match status" value="1"/>
</dbReference>
<accession>A0A0G1XPB3</accession>
<feature type="compositionally biased region" description="Polar residues" evidence="2">
    <location>
        <begin position="294"/>
        <end position="306"/>
    </location>
</feature>
<evidence type="ECO:0000313" key="3">
    <source>
        <dbReference type="EMBL" id="KKW32705.1"/>
    </source>
</evidence>
<name>A0A0G1XPB3_9BACT</name>